<dbReference type="GO" id="GO:0071108">
    <property type="term" value="P:protein K48-linked deubiquitination"/>
    <property type="evidence" value="ECO:0007669"/>
    <property type="project" value="InterPro"/>
</dbReference>
<feature type="compositionally biased region" description="Basic and acidic residues" evidence="3">
    <location>
        <begin position="219"/>
        <end position="230"/>
    </location>
</feature>
<dbReference type="SMART" id="SM01174">
    <property type="entry name" value="DUF4205"/>
    <property type="match status" value="1"/>
</dbReference>
<dbReference type="PANTHER" id="PTHR12473">
    <property type="entry name" value="UBIQUITIN CARBOXYL-TERMINAL HYDROLASE MINDY-4-RELATED"/>
    <property type="match status" value="1"/>
</dbReference>
<feature type="compositionally biased region" description="Basic and acidic residues" evidence="3">
    <location>
        <begin position="198"/>
        <end position="212"/>
    </location>
</feature>
<keyword evidence="2" id="KW-0833">Ubl conjugation pathway</keyword>
<comment type="catalytic activity">
    <reaction evidence="2">
        <text>Thiol-dependent hydrolysis of ester, thioester, amide, peptide and isopeptide bonds formed by the C-terminal Gly of ubiquitin (a 76-residue protein attached to proteins as an intracellular targeting signal).</text>
        <dbReference type="EC" id="3.4.19.12"/>
    </reaction>
</comment>
<organism evidence="5 6">
    <name type="scientific">Homarus americanus</name>
    <name type="common">American lobster</name>
    <dbReference type="NCBI Taxonomy" id="6706"/>
    <lineage>
        <taxon>Eukaryota</taxon>
        <taxon>Metazoa</taxon>
        <taxon>Ecdysozoa</taxon>
        <taxon>Arthropoda</taxon>
        <taxon>Crustacea</taxon>
        <taxon>Multicrustacea</taxon>
        <taxon>Malacostraca</taxon>
        <taxon>Eumalacostraca</taxon>
        <taxon>Eucarida</taxon>
        <taxon>Decapoda</taxon>
        <taxon>Pleocyemata</taxon>
        <taxon>Astacidea</taxon>
        <taxon>Nephropoidea</taxon>
        <taxon>Nephropidae</taxon>
        <taxon>Homarus</taxon>
    </lineage>
</organism>
<comment type="function">
    <text evidence="2">Hydrolase that can remove 'Lys-48'-linked conjugated ubiquitin from proteins.</text>
</comment>
<dbReference type="GO" id="GO:1990380">
    <property type="term" value="F:K48-linked deubiquitinase activity"/>
    <property type="evidence" value="ECO:0007669"/>
    <property type="project" value="UniProtKB-UniRule"/>
</dbReference>
<evidence type="ECO:0000313" key="5">
    <source>
        <dbReference type="EMBL" id="KAG7166986.1"/>
    </source>
</evidence>
<feature type="region of interest" description="Disordered" evidence="3">
    <location>
        <begin position="162"/>
        <end position="234"/>
    </location>
</feature>
<keyword evidence="6" id="KW-1185">Reference proteome</keyword>
<evidence type="ECO:0000256" key="2">
    <source>
        <dbReference type="RuleBase" id="RU367088"/>
    </source>
</evidence>
<dbReference type="Proteomes" id="UP000747542">
    <property type="component" value="Unassembled WGS sequence"/>
</dbReference>
<dbReference type="EC" id="3.4.19.12" evidence="2"/>
<feature type="compositionally biased region" description="Gly residues" evidence="3">
    <location>
        <begin position="48"/>
        <end position="58"/>
    </location>
</feature>
<feature type="domain" description="Deubiquitinating enzyme MINDY-3/4 conserved" evidence="4">
    <location>
        <begin position="459"/>
        <end position="781"/>
    </location>
</feature>
<dbReference type="Pfam" id="PF13898">
    <property type="entry name" value="MINDY-3_4_CD"/>
    <property type="match status" value="1"/>
</dbReference>
<dbReference type="GO" id="GO:0006508">
    <property type="term" value="P:proteolysis"/>
    <property type="evidence" value="ECO:0007669"/>
    <property type="project" value="UniProtKB-KW"/>
</dbReference>
<keyword evidence="2" id="KW-0788">Thiol protease</keyword>
<keyword evidence="2" id="KW-0645">Protease</keyword>
<evidence type="ECO:0000313" key="6">
    <source>
        <dbReference type="Proteomes" id="UP000747542"/>
    </source>
</evidence>
<dbReference type="InterPro" id="IPR039785">
    <property type="entry name" value="MINY3/4"/>
</dbReference>
<name>A0A8J5MX71_HOMAM</name>
<dbReference type="GO" id="GO:0004843">
    <property type="term" value="F:cysteine-type deubiquitinase activity"/>
    <property type="evidence" value="ECO:0007669"/>
    <property type="project" value="UniProtKB-UniRule"/>
</dbReference>
<comment type="similarity">
    <text evidence="1 2">Belongs to the MINDY deubiquitinase family. FAM188 subfamily.</text>
</comment>
<keyword evidence="2 5" id="KW-0378">Hydrolase</keyword>
<evidence type="ECO:0000259" key="4">
    <source>
        <dbReference type="SMART" id="SM01174"/>
    </source>
</evidence>
<feature type="compositionally biased region" description="Polar residues" evidence="3">
    <location>
        <begin position="280"/>
        <end position="308"/>
    </location>
</feature>
<sequence length="786" mass="86810">PEELGSGAPSRAGVATLSRPGTQDLGHTPQHLLLLHQNSHHEDVGSLRHGGGGSGSSGEGSRRSPDLLRLNTHAPNFRTAHTLDDPLETYRSGPELKNGLHGPLKSHSNGHIPGSALRGSMNGYTRRNGGYYNGSVPRSGQGRSVFDTDPDDDIATIAAQRDQLRGARSIRGMMAPVTSKEEDSHSRSAHRRMTFTKQRSESILGDHDVSESKEEEDEKFPSTEHTENRDKRHMAGYLKGKRGGTEMSSQILGALGSISLRPPVDYLETNRHHDIMAQSIRRQSLRGSKQSLLDGNSGSYDSNTSSRLSMEPVSPEGGKYSNADQELSEAKRKNLPKFIPSSHEDIQILNLQGFMDASTLKSDVSNNSKRKNKKKRIKRGIEMGHLDKGREPYKFNAKSRRKRNHRLSKSHLSDDDGEMILKDIDDLDNKVAGLVLGPENVSKESLGRPITLEEASELRTILTGSPAQPLPTEWLSQNFKQNPNPNLSYGLIQKKGGPCGVLACIQAYMMKCLIFGTTVSPTTSPISPLRPSEREWLWALGVAITEILWKAGQEQKAVLAIQDGMTENLTIHEFIEQQDLYNAVTRHITAFTSESSSGCVVLLYSLILTRGIENIQTDMDSGGGHLINAHGYSSQEIVNLLLTGRAFTNTFNGDQTLGNNDGQSLVLHGITHKAEIGLLSLFEHYDCYKVGTFLKSPQYPIWVVCCESHYSCLFSRDTSVTSDLPSVNKFDIYYYDGLALQEDEIRLNIELNGEESDLAITPPLEHCIRTKWKNASVMWNGTDPIL</sequence>
<comment type="caution">
    <text evidence="5">The sequence shown here is derived from an EMBL/GenBank/DDBJ whole genome shotgun (WGS) entry which is preliminary data.</text>
</comment>
<dbReference type="InterPro" id="IPR025257">
    <property type="entry name" value="MINDY-3/4_CD"/>
</dbReference>
<dbReference type="EMBL" id="JAHLQT010021845">
    <property type="protein sequence ID" value="KAG7166986.1"/>
    <property type="molecule type" value="Genomic_DNA"/>
</dbReference>
<evidence type="ECO:0000256" key="1">
    <source>
        <dbReference type="ARBA" id="ARBA00011074"/>
    </source>
</evidence>
<proteinExistence type="inferred from homology"/>
<feature type="region of interest" description="Disordered" evidence="3">
    <location>
        <begin position="278"/>
        <end position="329"/>
    </location>
</feature>
<feature type="region of interest" description="Disordered" evidence="3">
    <location>
        <begin position="1"/>
        <end position="67"/>
    </location>
</feature>
<dbReference type="PANTHER" id="PTHR12473:SF8">
    <property type="entry name" value="UBIQUITIN CARBOXYL-TERMINAL HYDROLASE MINDY-4-RELATED"/>
    <property type="match status" value="1"/>
</dbReference>
<gene>
    <name evidence="5" type="primary">Mindy4-L1</name>
    <name evidence="5" type="ORF">Hamer_G005288</name>
</gene>
<feature type="non-terminal residue" evidence="5">
    <location>
        <position position="786"/>
    </location>
</feature>
<evidence type="ECO:0000256" key="3">
    <source>
        <dbReference type="SAM" id="MobiDB-lite"/>
    </source>
</evidence>
<accession>A0A8J5MX71</accession>
<protein>
    <recommendedName>
        <fullName evidence="2">Ubiquitin carboxyl-terminal hydrolase MINDY</fullName>
        <ecNumber evidence="2">3.4.19.12</ecNumber>
    </recommendedName>
</protein>
<reference evidence="5" key="1">
    <citation type="journal article" date="2021" name="Sci. Adv.">
        <title>The American lobster genome reveals insights on longevity, neural, and immune adaptations.</title>
        <authorList>
            <person name="Polinski J.M."/>
            <person name="Zimin A.V."/>
            <person name="Clark K.F."/>
            <person name="Kohn A.B."/>
            <person name="Sadowski N."/>
            <person name="Timp W."/>
            <person name="Ptitsyn A."/>
            <person name="Khanna P."/>
            <person name="Romanova D.Y."/>
            <person name="Williams P."/>
            <person name="Greenwood S.J."/>
            <person name="Moroz L.L."/>
            <person name="Walt D.R."/>
            <person name="Bodnar A.G."/>
        </authorList>
    </citation>
    <scope>NUCLEOTIDE SEQUENCE</scope>
    <source>
        <strain evidence="5">GMGI-L3</strain>
    </source>
</reference>
<dbReference type="AlphaFoldDB" id="A0A8J5MX71"/>